<name>A0A4R8A578_9ACTN</name>
<gene>
    <name evidence="1" type="ORF">EV650_3529</name>
</gene>
<dbReference type="AlphaFoldDB" id="A0A4R8A578"/>
<protein>
    <submittedName>
        <fullName evidence="1">Uncharacterized protein</fullName>
    </submittedName>
</protein>
<organism evidence="1 2">
    <name type="scientific">Kribbella kalugense</name>
    <dbReference type="NCBI Taxonomy" id="2512221"/>
    <lineage>
        <taxon>Bacteria</taxon>
        <taxon>Bacillati</taxon>
        <taxon>Actinomycetota</taxon>
        <taxon>Actinomycetes</taxon>
        <taxon>Propionibacteriales</taxon>
        <taxon>Kribbellaceae</taxon>
        <taxon>Kribbella</taxon>
    </lineage>
</organism>
<evidence type="ECO:0000313" key="1">
    <source>
        <dbReference type="EMBL" id="TDW24648.1"/>
    </source>
</evidence>
<sequence length="30" mass="3492">MTASWLYAAPTKMQLSIHLDRVHTSHRLRA</sequence>
<evidence type="ECO:0000313" key="2">
    <source>
        <dbReference type="Proteomes" id="UP000295447"/>
    </source>
</evidence>
<dbReference type="Proteomes" id="UP000295447">
    <property type="component" value="Unassembled WGS sequence"/>
</dbReference>
<reference evidence="1 2" key="1">
    <citation type="submission" date="2019-03" db="EMBL/GenBank/DDBJ databases">
        <title>Genomic Encyclopedia of Type Strains, Phase III (KMG-III): the genomes of soil and plant-associated and newly described type strains.</title>
        <authorList>
            <person name="Whitman W."/>
        </authorList>
    </citation>
    <scope>NUCLEOTIDE SEQUENCE [LARGE SCALE GENOMIC DNA]</scope>
    <source>
        <strain evidence="1 2">VKM Ac-2570</strain>
    </source>
</reference>
<keyword evidence="2" id="KW-1185">Reference proteome</keyword>
<comment type="caution">
    <text evidence="1">The sequence shown here is derived from an EMBL/GenBank/DDBJ whole genome shotgun (WGS) entry which is preliminary data.</text>
</comment>
<dbReference type="EMBL" id="SODF01000001">
    <property type="protein sequence ID" value="TDW24648.1"/>
    <property type="molecule type" value="Genomic_DNA"/>
</dbReference>
<accession>A0A4R8A578</accession>
<proteinExistence type="predicted"/>